<comment type="caution">
    <text evidence="1">The sequence shown here is derived from an EMBL/GenBank/DDBJ whole genome shotgun (WGS) entry which is preliminary data.</text>
</comment>
<dbReference type="Proteomes" id="UP001201985">
    <property type="component" value="Unassembled WGS sequence"/>
</dbReference>
<protein>
    <submittedName>
        <fullName evidence="1">Replication protein RepA</fullName>
    </submittedName>
</protein>
<proteinExistence type="predicted"/>
<accession>A0ABS9W8J7</accession>
<dbReference type="EMBL" id="JALBUU010000022">
    <property type="protein sequence ID" value="MCI0754944.1"/>
    <property type="molecule type" value="Genomic_DNA"/>
</dbReference>
<gene>
    <name evidence="1" type="ORF">MON41_14545</name>
</gene>
<keyword evidence="2" id="KW-1185">Reference proteome</keyword>
<sequence>MESPPQAFGARCITHPKLKRGPNSYTLWAGSSFRMGNSARQQAKGLVRNSVTTGVVEVARSLDKQFSLSFASRADAREQAERIPKKAVRTKTLNEIDRLHELRSSLPSVEDLTFHHSGLCQTSLPHSRPASNSMVWKRQSGRFTLLIRPGVMANGAALSLPRGKTVPEKGEQDYVGVPFGSKARLIMFHLQTEGLKSRTVNLGRNLSAFLRTLGLEPRGGPRGNIAATKEQALRISRCTFTMEWTEDGNRHLIVDRSIVEGMELQNINSDDWSGEVQLSQQFHEHLRDHAVPLDRRGIALLSDSAMALDLYALFAYRLPRADRPVRLSWDQLQA</sequence>
<dbReference type="Pfam" id="PF04796">
    <property type="entry name" value="RepA_C"/>
    <property type="match status" value="1"/>
</dbReference>
<organism evidence="1 2">
    <name type="scientific">Teichococcus vastitatis</name>
    <dbReference type="NCBI Taxonomy" id="2307076"/>
    <lineage>
        <taxon>Bacteria</taxon>
        <taxon>Pseudomonadati</taxon>
        <taxon>Pseudomonadota</taxon>
        <taxon>Alphaproteobacteria</taxon>
        <taxon>Acetobacterales</taxon>
        <taxon>Roseomonadaceae</taxon>
        <taxon>Roseomonas</taxon>
    </lineage>
</organism>
<evidence type="ECO:0000313" key="2">
    <source>
        <dbReference type="Proteomes" id="UP001201985"/>
    </source>
</evidence>
<name>A0ABS9W8J7_9PROT</name>
<evidence type="ECO:0000313" key="1">
    <source>
        <dbReference type="EMBL" id="MCI0754944.1"/>
    </source>
</evidence>
<reference evidence="1 2" key="1">
    <citation type="submission" date="2022-03" db="EMBL/GenBank/DDBJ databases">
        <title>Complete genome analysis of Roseomonas KG 17.1 : a prolific producer of plant growth promoters.</title>
        <authorList>
            <person name="Saadouli I."/>
            <person name="Najjari A."/>
            <person name="Mosbah A."/>
            <person name="Ouzari H.I."/>
        </authorList>
    </citation>
    <scope>NUCLEOTIDE SEQUENCE [LARGE SCALE GENOMIC DNA]</scope>
    <source>
        <strain evidence="1 2">KG17-1</strain>
    </source>
</reference>
<dbReference type="InterPro" id="IPR006881">
    <property type="entry name" value="RepA_C"/>
</dbReference>